<proteinExistence type="predicted"/>
<protein>
    <submittedName>
        <fullName evidence="2">Uncharacterized protein</fullName>
    </submittedName>
</protein>
<organism evidence="2 3">
    <name type="scientific">Flagellimonas marina</name>
    <dbReference type="NCBI Taxonomy" id="1775168"/>
    <lineage>
        <taxon>Bacteria</taxon>
        <taxon>Pseudomonadati</taxon>
        <taxon>Bacteroidota</taxon>
        <taxon>Flavobacteriia</taxon>
        <taxon>Flavobacteriales</taxon>
        <taxon>Flavobacteriaceae</taxon>
        <taxon>Flagellimonas</taxon>
    </lineage>
</organism>
<comment type="caution">
    <text evidence="2">The sequence shown here is derived from an EMBL/GenBank/DDBJ whole genome shotgun (WGS) entry which is preliminary data.</text>
</comment>
<keyword evidence="1" id="KW-1133">Transmembrane helix</keyword>
<reference evidence="3" key="1">
    <citation type="journal article" date="2019" name="Int. J. Syst. Evol. Microbiol.">
        <title>The Global Catalogue of Microorganisms (GCM) 10K type strain sequencing project: providing services to taxonomists for standard genome sequencing and annotation.</title>
        <authorList>
            <consortium name="The Broad Institute Genomics Platform"/>
            <consortium name="The Broad Institute Genome Sequencing Center for Infectious Disease"/>
            <person name="Wu L."/>
            <person name="Ma J."/>
        </authorList>
    </citation>
    <scope>NUCLEOTIDE SEQUENCE [LARGE SCALE GENOMIC DNA]</scope>
    <source>
        <strain evidence="3">CGMCC 1.15774</strain>
    </source>
</reference>
<accession>A0ABV8PIQ6</accession>
<sequence length="96" mass="11097">MSIEELKGLTEKKETRSERNWSRSFGWMGVIMFLAAIFETMVTMFWIGMEVVPMDRYRIGFASIGFVFALANRQLGVFANNIGAVMLDRFKRIFGE</sequence>
<dbReference type="EMBL" id="JBHSCL010000003">
    <property type="protein sequence ID" value="MFC4219013.1"/>
    <property type="molecule type" value="Genomic_DNA"/>
</dbReference>
<keyword evidence="1" id="KW-0812">Transmembrane</keyword>
<dbReference type="Proteomes" id="UP001595841">
    <property type="component" value="Unassembled WGS sequence"/>
</dbReference>
<keyword evidence="1" id="KW-0472">Membrane</keyword>
<evidence type="ECO:0000256" key="1">
    <source>
        <dbReference type="SAM" id="Phobius"/>
    </source>
</evidence>
<evidence type="ECO:0000313" key="2">
    <source>
        <dbReference type="EMBL" id="MFC4219013.1"/>
    </source>
</evidence>
<keyword evidence="3" id="KW-1185">Reference proteome</keyword>
<name>A0ABV8PIQ6_9FLAO</name>
<evidence type="ECO:0000313" key="3">
    <source>
        <dbReference type="Proteomes" id="UP001595841"/>
    </source>
</evidence>
<dbReference type="RefSeq" id="WP_379762405.1">
    <property type="nucleotide sequence ID" value="NZ_JBHSCL010000003.1"/>
</dbReference>
<gene>
    <name evidence="2" type="ORF">ACFOWS_02645</name>
</gene>
<feature type="transmembrane region" description="Helical" evidence="1">
    <location>
        <begin position="59"/>
        <end position="82"/>
    </location>
</feature>
<feature type="transmembrane region" description="Helical" evidence="1">
    <location>
        <begin position="25"/>
        <end position="47"/>
    </location>
</feature>